<dbReference type="PANTHER" id="PTHR43737">
    <property type="entry name" value="BLL7424 PROTEIN"/>
    <property type="match status" value="1"/>
</dbReference>
<dbReference type="PROSITE" id="PS51257">
    <property type="entry name" value="PROKAR_LIPOPROTEIN"/>
    <property type="match status" value="1"/>
</dbReference>
<dbReference type="NCBIfam" id="TIGR01409">
    <property type="entry name" value="TAT_signal_seq"/>
    <property type="match status" value="1"/>
</dbReference>
<name>A0A0P7YNK0_9RHOB</name>
<proteinExistence type="predicted"/>
<dbReference type="Proteomes" id="UP000182045">
    <property type="component" value="Unassembled WGS sequence"/>
</dbReference>
<evidence type="ECO:0000313" key="2">
    <source>
        <dbReference type="EMBL" id="KPP91939.1"/>
    </source>
</evidence>
<accession>A0A0P7YNK0</accession>
<dbReference type="PANTHER" id="PTHR43737:SF1">
    <property type="entry name" value="DUF1501 DOMAIN-CONTAINING PROTEIN"/>
    <property type="match status" value="1"/>
</dbReference>
<dbReference type="RefSeq" id="WP_072246420.1">
    <property type="nucleotide sequence ID" value="NZ_FBYC01000004.1"/>
</dbReference>
<sequence>MRSKTNRRAFLGQVAALGCSAAASPLLTPIAMASAPGENRLVVLILRGALDGLDALRPVGDTAFKALRPSLSDGGTPLGDGFFALHPDLSGLAPLWQAGELAFVPATSTPYRDKRSHFDGQDLLEAGIAGDPAQVRDGWLNRALTLMPGTTARTAFALGRERMLVLDGAAPITHWQPGTELDLGPQARLLMEYLFTQDTLFAEAGRTALEMGSEADMDTRGPAGEVLARYLAEQIRGETRIASLSLSGFDTHQWQKNRLRPALRNLQTTLLTLRAELGALWARTTVLALTEFGRTARENGTNGTDHGTGGMALLAGGALRGGRMIGGWPGLAESALYDRRDLMPLSDVRAYAAWALHDMFGLRASDLTRTVFPGLDMGDTPSLLL</sequence>
<dbReference type="InterPro" id="IPR010869">
    <property type="entry name" value="DUF1501"/>
</dbReference>
<evidence type="ECO:0000313" key="3">
    <source>
        <dbReference type="Proteomes" id="UP000050413"/>
    </source>
</evidence>
<organism evidence="2 3">
    <name type="scientific">Roseibaca calidilacus</name>
    <dbReference type="NCBI Taxonomy" id="1666912"/>
    <lineage>
        <taxon>Bacteria</taxon>
        <taxon>Pseudomonadati</taxon>
        <taxon>Pseudomonadota</taxon>
        <taxon>Alphaproteobacteria</taxon>
        <taxon>Rhodobacterales</taxon>
        <taxon>Paracoccaceae</taxon>
        <taxon>Roseinatronobacter</taxon>
    </lineage>
</organism>
<dbReference type="STRING" id="1666912.Ga0058931_2267"/>
<reference evidence="2 3" key="1">
    <citation type="submission" date="2015-09" db="EMBL/GenBank/DDBJ databases">
        <title>Identification and resolution of microdiversity through metagenomic sequencing of parallel consortia.</title>
        <authorList>
            <person name="Nelson W.C."/>
            <person name="Romine M.F."/>
            <person name="Lindemann S.R."/>
        </authorList>
    </citation>
    <scope>NUCLEOTIDE SEQUENCE [LARGE SCALE GENOMIC DNA]</scope>
    <source>
        <strain evidence="2">HL-91</strain>
    </source>
</reference>
<keyword evidence="4" id="KW-1185">Reference proteome</keyword>
<comment type="caution">
    <text evidence="2">The sequence shown here is derived from an EMBL/GenBank/DDBJ whole genome shotgun (WGS) entry which is preliminary data.</text>
</comment>
<gene>
    <name evidence="1" type="ORF">Ga0058931_2267</name>
    <name evidence="2" type="ORF">HLUCCA05_02115</name>
</gene>
<dbReference type="OrthoDB" id="9779968at2"/>
<dbReference type="InterPro" id="IPR019546">
    <property type="entry name" value="TAT_signal_bac_arc"/>
</dbReference>
<dbReference type="Pfam" id="PF07394">
    <property type="entry name" value="DUF1501"/>
    <property type="match status" value="1"/>
</dbReference>
<reference evidence="1 4" key="2">
    <citation type="submission" date="2016-01" db="EMBL/GenBank/DDBJ databases">
        <authorList>
            <person name="Varghese N."/>
        </authorList>
    </citation>
    <scope>NUCLEOTIDE SEQUENCE [LARGE SCALE GENOMIC DNA]</scope>
    <source>
        <strain evidence="1 4">HL-91</strain>
    </source>
</reference>
<dbReference type="Proteomes" id="UP000050413">
    <property type="component" value="Unassembled WGS sequence"/>
</dbReference>
<protein>
    <submittedName>
        <fullName evidence="1">Tat (Twin-arginine translocation) pathway signal sequence</fullName>
    </submittedName>
</protein>
<dbReference type="AlphaFoldDB" id="A0A0P7YNK0"/>
<evidence type="ECO:0000313" key="4">
    <source>
        <dbReference type="Proteomes" id="UP000182045"/>
    </source>
</evidence>
<dbReference type="PATRIC" id="fig|1666912.4.peg.1574"/>
<dbReference type="EMBL" id="FBYC01000004">
    <property type="protein sequence ID" value="CUX82259.1"/>
    <property type="molecule type" value="Genomic_DNA"/>
</dbReference>
<dbReference type="PROSITE" id="PS51318">
    <property type="entry name" value="TAT"/>
    <property type="match status" value="1"/>
</dbReference>
<dbReference type="EMBL" id="LJSG01000013">
    <property type="protein sequence ID" value="KPP91939.1"/>
    <property type="molecule type" value="Genomic_DNA"/>
</dbReference>
<dbReference type="InterPro" id="IPR006311">
    <property type="entry name" value="TAT_signal"/>
</dbReference>
<evidence type="ECO:0000313" key="1">
    <source>
        <dbReference type="EMBL" id="CUX82259.1"/>
    </source>
</evidence>